<dbReference type="InterPro" id="IPR036305">
    <property type="entry name" value="RGS_sf"/>
</dbReference>
<feature type="domain" description="RGS" evidence="1">
    <location>
        <begin position="8"/>
        <end position="129"/>
    </location>
</feature>
<dbReference type="SUPFAM" id="SSF55961">
    <property type="entry name" value="Bet v1-like"/>
    <property type="match status" value="1"/>
</dbReference>
<dbReference type="PANTHER" id="PTHR10845">
    <property type="entry name" value="REGULATOR OF G PROTEIN SIGNALING"/>
    <property type="match status" value="1"/>
</dbReference>
<dbReference type="GO" id="GO:0008289">
    <property type="term" value="F:lipid binding"/>
    <property type="evidence" value="ECO:0007669"/>
    <property type="project" value="InterPro"/>
</dbReference>
<accession>A0AAW2Z6D4</accession>
<evidence type="ECO:0000313" key="3">
    <source>
        <dbReference type="Proteomes" id="UP001431209"/>
    </source>
</evidence>
<dbReference type="Gene3D" id="1.10.167.10">
    <property type="entry name" value="Regulator of G-protein Signalling 4, domain 2"/>
    <property type="match status" value="1"/>
</dbReference>
<dbReference type="PROSITE" id="PS50132">
    <property type="entry name" value="RGS"/>
    <property type="match status" value="1"/>
</dbReference>
<dbReference type="SMART" id="SM00315">
    <property type="entry name" value="RGS"/>
    <property type="match status" value="1"/>
</dbReference>
<keyword evidence="3" id="KW-1185">Reference proteome</keyword>
<dbReference type="CDD" id="cd07440">
    <property type="entry name" value="RGS"/>
    <property type="match status" value="1"/>
</dbReference>
<dbReference type="InterPro" id="IPR016137">
    <property type="entry name" value="RGS"/>
</dbReference>
<protein>
    <submittedName>
        <fullName evidence="2">RGS13</fullName>
    </submittedName>
</protein>
<dbReference type="Pfam" id="PF01852">
    <property type="entry name" value="START"/>
    <property type="match status" value="1"/>
</dbReference>
<sequence>MPTNYDIMFDNVFVDNRLQRCFHDHLKKNHNQEALQFLTDVGEYLTLVGESSKYNAAKFIMLEYFDANSPSEVNVSCSQKASLNEEFKKCSANHCPNTLFDDVRLAVYVGLKEDCFGSFVSSKDFGKHVKDTLKTDPNYLSHVGSLKRGRYILKDLAKSKVLSVTDIDFECALTNLKCDWNTVFSNHNYSIQLSKQKSSSGFKKRKEVMTLPFSAQEAYNIIVCGETRKQIQDSLCRSEKMLQAVDCGKYKAVTVHCVQKTSFPLKNRDASLLCCSKRLQDGSIIHFEKSVRNPNVPLSKNVIRTSTLMTQLFEDVEGGCRFTSVTDFDFGGSLNPALLNLSMSFVRRDFTVLNVILEAGRKRKELGISGPDHSLLMSCCLAHYDGSHVKNFSCC</sequence>
<reference evidence="2 3" key="1">
    <citation type="submission" date="2024-03" db="EMBL/GenBank/DDBJ databases">
        <title>The Acrasis kona genome and developmental transcriptomes reveal deep origins of eukaryotic multicellular pathways.</title>
        <authorList>
            <person name="Sheikh S."/>
            <person name="Fu C.-J."/>
            <person name="Brown M.W."/>
            <person name="Baldauf S.L."/>
        </authorList>
    </citation>
    <scope>NUCLEOTIDE SEQUENCE [LARGE SCALE GENOMIC DNA]</scope>
    <source>
        <strain evidence="2 3">ATCC MYA-3509</strain>
    </source>
</reference>
<dbReference type="Proteomes" id="UP001431209">
    <property type="component" value="Unassembled WGS sequence"/>
</dbReference>
<evidence type="ECO:0000313" key="2">
    <source>
        <dbReference type="EMBL" id="KAL0484696.1"/>
    </source>
</evidence>
<dbReference type="InterPro" id="IPR044926">
    <property type="entry name" value="RGS_subdomain_2"/>
</dbReference>
<comment type="caution">
    <text evidence="2">The sequence shown here is derived from an EMBL/GenBank/DDBJ whole genome shotgun (WGS) entry which is preliminary data.</text>
</comment>
<dbReference type="InterPro" id="IPR002913">
    <property type="entry name" value="START_lipid-bd_dom"/>
</dbReference>
<proteinExistence type="predicted"/>
<dbReference type="SUPFAM" id="SSF48097">
    <property type="entry name" value="Regulator of G-protein signaling, RGS"/>
    <property type="match status" value="1"/>
</dbReference>
<dbReference type="InterPro" id="IPR023393">
    <property type="entry name" value="START-like_dom_sf"/>
</dbReference>
<organism evidence="2 3">
    <name type="scientific">Acrasis kona</name>
    <dbReference type="NCBI Taxonomy" id="1008807"/>
    <lineage>
        <taxon>Eukaryota</taxon>
        <taxon>Discoba</taxon>
        <taxon>Heterolobosea</taxon>
        <taxon>Tetramitia</taxon>
        <taxon>Eutetramitia</taxon>
        <taxon>Acrasidae</taxon>
        <taxon>Acrasis</taxon>
    </lineage>
</organism>
<evidence type="ECO:0000259" key="1">
    <source>
        <dbReference type="PROSITE" id="PS50132"/>
    </source>
</evidence>
<dbReference type="AlphaFoldDB" id="A0AAW2Z6D4"/>
<name>A0AAW2Z6D4_9EUKA</name>
<dbReference type="Gene3D" id="3.30.530.20">
    <property type="match status" value="1"/>
</dbReference>
<gene>
    <name evidence="2" type="ORF">AKO1_006626</name>
</gene>
<dbReference type="EMBL" id="JAOPGA020001064">
    <property type="protein sequence ID" value="KAL0484696.1"/>
    <property type="molecule type" value="Genomic_DNA"/>
</dbReference>
<dbReference type="PANTHER" id="PTHR10845:SF192">
    <property type="entry name" value="DOUBLE HIT, ISOFORM B"/>
    <property type="match status" value="1"/>
</dbReference>
<dbReference type="Pfam" id="PF00615">
    <property type="entry name" value="RGS"/>
    <property type="match status" value="1"/>
</dbReference>